<evidence type="ECO:0000313" key="23">
    <source>
        <dbReference type="EMBL" id="WTY37527.1"/>
    </source>
</evidence>
<name>A0ABZ1NC05_9NOCA</name>
<evidence type="ECO:0000256" key="9">
    <source>
        <dbReference type="ARBA" id="ARBA00023002"/>
    </source>
</evidence>
<comment type="catalytic activity">
    <reaction evidence="20">
        <text>cholesterol + NADH + O2 + H(+) = 7-dehydrocholesterol + NAD(+) + 2 H2O</text>
        <dbReference type="Rhea" id="RHEA:51644"/>
        <dbReference type="ChEBI" id="CHEBI:15377"/>
        <dbReference type="ChEBI" id="CHEBI:15378"/>
        <dbReference type="ChEBI" id="CHEBI:15379"/>
        <dbReference type="ChEBI" id="CHEBI:16113"/>
        <dbReference type="ChEBI" id="CHEBI:17759"/>
        <dbReference type="ChEBI" id="CHEBI:57540"/>
        <dbReference type="ChEBI" id="CHEBI:57945"/>
        <dbReference type="EC" id="1.14.19.21"/>
    </reaction>
    <physiologicalReaction direction="left-to-right" evidence="20">
        <dbReference type="Rhea" id="RHEA:51645"/>
    </physiologicalReaction>
</comment>
<dbReference type="Gene3D" id="3.90.380.10">
    <property type="entry name" value="Naphthalene 1,2-dioxygenase Alpha Subunit, Chain A, domain 1"/>
    <property type="match status" value="1"/>
</dbReference>
<accession>A0ABZ1NC05</accession>
<dbReference type="InterPro" id="IPR050584">
    <property type="entry name" value="Cholesterol_7-desaturase"/>
</dbReference>
<dbReference type="InterPro" id="IPR045605">
    <property type="entry name" value="KshA-like_C"/>
</dbReference>
<keyword evidence="14" id="KW-0753">Steroid metabolism</keyword>
<keyword evidence="6" id="KW-0479">Metal-binding</keyword>
<comment type="similarity">
    <text evidence="16">Belongs to the cholesterol 7-desaturase family.</text>
</comment>
<dbReference type="PANTHER" id="PTHR21266">
    <property type="entry name" value="IRON-SULFUR DOMAIN CONTAINING PROTEIN"/>
    <property type="match status" value="1"/>
</dbReference>
<evidence type="ECO:0000256" key="17">
    <source>
        <dbReference type="ARBA" id="ARBA00026095"/>
    </source>
</evidence>
<feature type="domain" description="Rieske" evidence="22">
    <location>
        <begin position="52"/>
        <end position="152"/>
    </location>
</feature>
<evidence type="ECO:0000256" key="2">
    <source>
        <dbReference type="ARBA" id="ARBA00004370"/>
    </source>
</evidence>
<evidence type="ECO:0000256" key="10">
    <source>
        <dbReference type="ARBA" id="ARBA00023004"/>
    </source>
</evidence>
<dbReference type="Pfam" id="PF19298">
    <property type="entry name" value="KshA_C"/>
    <property type="match status" value="1"/>
</dbReference>
<sequence>MYDNYELPTEVAGPMPRVTQESALHDNGASSLSGASRLADSADPLGYPSGWFWVADVRDLKPGTVRRSRLMDGEVVVYRTRSGLVRAVRPYCPHLGAHLGVGGKVAGENLVCPFHHFEFAPDGRCVDSPDGATIPVGLSHYEVREKHGMVFVWHGPAGSAPTWELPEVADPAVVPMFRWSGEIPTHAQEMAENAADFRHLSILHGVHMVEAEPCEADGPVFRVHTRSSGQGSGGFRDNQQTIVMAGLGYTHIRFTIPRLGVVARMWGLQTPIGPWRTHLHSVVTCEGTGGAASRALAPVVARAALRGVVKVLGEDIPIWENKRYNPHPRLVAGESTLSRFRLWTRQFYPPE</sequence>
<keyword evidence="7" id="KW-0442">Lipid degradation</keyword>
<keyword evidence="24" id="KW-1185">Reference proteome</keyword>
<comment type="pathway">
    <text evidence="3">Hormone biosynthesis.</text>
</comment>
<evidence type="ECO:0000256" key="1">
    <source>
        <dbReference type="ARBA" id="ARBA00001962"/>
    </source>
</evidence>
<proteinExistence type="inferred from homology"/>
<evidence type="ECO:0000256" key="21">
    <source>
        <dbReference type="ARBA" id="ARBA00049548"/>
    </source>
</evidence>
<gene>
    <name evidence="23" type="ORF">OG308_06625</name>
</gene>
<organism evidence="23 24">
    <name type="scientific">Nocardia salmonicida</name>
    <dbReference type="NCBI Taxonomy" id="53431"/>
    <lineage>
        <taxon>Bacteria</taxon>
        <taxon>Bacillati</taxon>
        <taxon>Actinomycetota</taxon>
        <taxon>Actinomycetes</taxon>
        <taxon>Mycobacteriales</taxon>
        <taxon>Nocardiaceae</taxon>
        <taxon>Nocardia</taxon>
    </lineage>
</organism>
<dbReference type="EC" id="1.14.19.21" evidence="17"/>
<keyword evidence="5" id="KW-0001">2Fe-2S</keyword>
<keyword evidence="4" id="KW-0812">Transmembrane</keyword>
<dbReference type="Gene3D" id="2.102.10.10">
    <property type="entry name" value="Rieske [2Fe-2S] iron-sulphur domain"/>
    <property type="match status" value="1"/>
</dbReference>
<keyword evidence="10" id="KW-0408">Iron</keyword>
<dbReference type="SUPFAM" id="SSF50022">
    <property type="entry name" value="ISP domain"/>
    <property type="match status" value="1"/>
</dbReference>
<dbReference type="Proteomes" id="UP001621418">
    <property type="component" value="Chromosome"/>
</dbReference>
<evidence type="ECO:0000256" key="12">
    <source>
        <dbReference type="ARBA" id="ARBA00023098"/>
    </source>
</evidence>
<protein>
    <recommendedName>
        <fullName evidence="17">cholesterol 7-desaturase</fullName>
        <ecNumber evidence="17">1.14.19.21</ecNumber>
    </recommendedName>
    <alternativeName>
        <fullName evidence="18">Rieske-type oxygenase</fullName>
    </alternativeName>
</protein>
<evidence type="ECO:0000256" key="16">
    <source>
        <dbReference type="ARBA" id="ARBA00025729"/>
    </source>
</evidence>
<dbReference type="InterPro" id="IPR017941">
    <property type="entry name" value="Rieske_2Fe-2S"/>
</dbReference>
<evidence type="ECO:0000259" key="22">
    <source>
        <dbReference type="PROSITE" id="PS51296"/>
    </source>
</evidence>
<evidence type="ECO:0000256" key="13">
    <source>
        <dbReference type="ARBA" id="ARBA00023136"/>
    </source>
</evidence>
<evidence type="ECO:0000256" key="6">
    <source>
        <dbReference type="ARBA" id="ARBA00022723"/>
    </source>
</evidence>
<evidence type="ECO:0000256" key="8">
    <source>
        <dbReference type="ARBA" id="ARBA00022989"/>
    </source>
</evidence>
<dbReference type="EMBL" id="CP109527">
    <property type="protein sequence ID" value="WTY37527.1"/>
    <property type="molecule type" value="Genomic_DNA"/>
</dbReference>
<comment type="subunit">
    <text evidence="19">Homotrimer. The two-component system 3-ketosteroid-9-alpha-monooxygenase is composed of an oxygenase component KshA and a reductase component KshB.</text>
</comment>
<comment type="pathway">
    <text evidence="15">Steroid hormone biosynthesis; dafachronic acid biosynthesis.</text>
</comment>
<evidence type="ECO:0000256" key="19">
    <source>
        <dbReference type="ARBA" id="ARBA00046982"/>
    </source>
</evidence>
<dbReference type="SUPFAM" id="SSF55961">
    <property type="entry name" value="Bet v1-like"/>
    <property type="match status" value="1"/>
</dbReference>
<dbReference type="RefSeq" id="WP_405149533.1">
    <property type="nucleotide sequence ID" value="NZ_CP109527.1"/>
</dbReference>
<keyword evidence="12" id="KW-0443">Lipid metabolism</keyword>
<dbReference type="PANTHER" id="PTHR21266:SF32">
    <property type="entry name" value="CHOLESTEROL 7-DESATURASE NVD"/>
    <property type="match status" value="1"/>
</dbReference>
<comment type="cofactor">
    <cofactor evidence="1">
        <name>Fe cation</name>
        <dbReference type="ChEBI" id="CHEBI:24875"/>
    </cofactor>
</comment>
<comment type="subcellular location">
    <subcellularLocation>
        <location evidence="2">Membrane</location>
    </subcellularLocation>
</comment>
<evidence type="ECO:0000256" key="7">
    <source>
        <dbReference type="ARBA" id="ARBA00022963"/>
    </source>
</evidence>
<comment type="catalytic activity">
    <reaction evidence="21">
        <text>cholesterol + NADPH + O2 + H(+) = 7-dehydrocholesterol + NADP(+) + 2 H2O</text>
        <dbReference type="Rhea" id="RHEA:45024"/>
        <dbReference type="ChEBI" id="CHEBI:15377"/>
        <dbReference type="ChEBI" id="CHEBI:15378"/>
        <dbReference type="ChEBI" id="CHEBI:15379"/>
        <dbReference type="ChEBI" id="CHEBI:16113"/>
        <dbReference type="ChEBI" id="CHEBI:17759"/>
        <dbReference type="ChEBI" id="CHEBI:57783"/>
        <dbReference type="ChEBI" id="CHEBI:58349"/>
        <dbReference type="EC" id="1.14.19.21"/>
    </reaction>
    <physiologicalReaction direction="left-to-right" evidence="21">
        <dbReference type="Rhea" id="RHEA:45025"/>
    </physiologicalReaction>
</comment>
<dbReference type="PROSITE" id="PS51296">
    <property type="entry name" value="RIESKE"/>
    <property type="match status" value="1"/>
</dbReference>
<evidence type="ECO:0000256" key="20">
    <source>
        <dbReference type="ARBA" id="ARBA00047853"/>
    </source>
</evidence>
<evidence type="ECO:0000256" key="15">
    <source>
        <dbReference type="ARBA" id="ARBA00025712"/>
    </source>
</evidence>
<keyword evidence="11" id="KW-0411">Iron-sulfur</keyword>
<evidence type="ECO:0000313" key="24">
    <source>
        <dbReference type="Proteomes" id="UP001621418"/>
    </source>
</evidence>
<keyword evidence="9" id="KW-0560">Oxidoreductase</keyword>
<keyword evidence="13" id="KW-0472">Membrane</keyword>
<dbReference type="Pfam" id="PF00355">
    <property type="entry name" value="Rieske"/>
    <property type="match status" value="1"/>
</dbReference>
<evidence type="ECO:0000256" key="18">
    <source>
        <dbReference type="ARBA" id="ARBA00030944"/>
    </source>
</evidence>
<evidence type="ECO:0000256" key="3">
    <source>
        <dbReference type="ARBA" id="ARBA00004972"/>
    </source>
</evidence>
<evidence type="ECO:0000256" key="5">
    <source>
        <dbReference type="ARBA" id="ARBA00022714"/>
    </source>
</evidence>
<dbReference type="CDD" id="cd03469">
    <property type="entry name" value="Rieske_RO_Alpha_N"/>
    <property type="match status" value="1"/>
</dbReference>
<evidence type="ECO:0000256" key="4">
    <source>
        <dbReference type="ARBA" id="ARBA00022692"/>
    </source>
</evidence>
<dbReference type="InterPro" id="IPR036922">
    <property type="entry name" value="Rieske_2Fe-2S_sf"/>
</dbReference>
<reference evidence="23 24" key="1">
    <citation type="submission" date="2022-10" db="EMBL/GenBank/DDBJ databases">
        <title>The complete genomes of actinobacterial strains from the NBC collection.</title>
        <authorList>
            <person name="Joergensen T.S."/>
            <person name="Alvarez Arevalo M."/>
            <person name="Sterndorff E.B."/>
            <person name="Faurdal D."/>
            <person name="Vuksanovic O."/>
            <person name="Mourched A.-S."/>
            <person name="Charusanti P."/>
            <person name="Shaw S."/>
            <person name="Blin K."/>
            <person name="Weber T."/>
        </authorList>
    </citation>
    <scope>NUCLEOTIDE SEQUENCE [LARGE SCALE GENOMIC DNA]</scope>
    <source>
        <strain evidence="23 24">NBC_01413</strain>
    </source>
</reference>
<evidence type="ECO:0000256" key="14">
    <source>
        <dbReference type="ARBA" id="ARBA00023221"/>
    </source>
</evidence>
<keyword evidence="8" id="KW-1133">Transmembrane helix</keyword>
<evidence type="ECO:0000256" key="11">
    <source>
        <dbReference type="ARBA" id="ARBA00023014"/>
    </source>
</evidence>